<accession>A0A168PSE7</accession>
<evidence type="ECO:0000256" key="1">
    <source>
        <dbReference type="SAM" id="MobiDB-lite"/>
    </source>
</evidence>
<feature type="compositionally biased region" description="Polar residues" evidence="1">
    <location>
        <begin position="68"/>
        <end position="89"/>
    </location>
</feature>
<evidence type="ECO:0000313" key="3">
    <source>
        <dbReference type="Proteomes" id="UP000078561"/>
    </source>
</evidence>
<feature type="compositionally biased region" description="Low complexity" evidence="1">
    <location>
        <begin position="51"/>
        <end position="60"/>
    </location>
</feature>
<dbReference type="InParanoid" id="A0A168PSE7"/>
<evidence type="ECO:0000313" key="2">
    <source>
        <dbReference type="EMBL" id="SAM02895.1"/>
    </source>
</evidence>
<sequence>MAIDEDKLITQLSHFSIGTDDEALSKQLNNTHLSSGSPFSSQSSNHLTPSQQLQQQQQQQPSCHHVSSFPTNFATNTQPLPSWQSSAPPTLTALADEEEGWGDAPAYTSILQNAHFGFSSNILPSASAIPLSASSSNKNGTVSLDPNQPFSRFSHQPVSFATLTPPPHDIFENQ</sequence>
<keyword evidence="3" id="KW-1185">Reference proteome</keyword>
<dbReference type="Proteomes" id="UP000078561">
    <property type="component" value="Unassembled WGS sequence"/>
</dbReference>
<feature type="compositionally biased region" description="Low complexity" evidence="1">
    <location>
        <begin position="34"/>
        <end position="44"/>
    </location>
</feature>
<protein>
    <submittedName>
        <fullName evidence="2">Uncharacterized protein</fullName>
    </submittedName>
</protein>
<dbReference type="OrthoDB" id="2287515at2759"/>
<dbReference type="OMA" id="SANHWNT"/>
<name>A0A168PSE7_ABSGL</name>
<feature type="region of interest" description="Disordered" evidence="1">
    <location>
        <begin position="28"/>
        <end position="90"/>
    </location>
</feature>
<reference evidence="2" key="1">
    <citation type="submission" date="2016-04" db="EMBL/GenBank/DDBJ databases">
        <authorList>
            <person name="Evans L.H."/>
            <person name="Alamgir A."/>
            <person name="Owens N."/>
            <person name="Weber N.D."/>
            <person name="Virtaneva K."/>
            <person name="Barbian K."/>
            <person name="Babar A."/>
            <person name="Rosenke K."/>
        </authorList>
    </citation>
    <scope>NUCLEOTIDE SEQUENCE [LARGE SCALE GENOMIC DNA]</scope>
    <source>
        <strain evidence="2">CBS 101.48</strain>
    </source>
</reference>
<gene>
    <name evidence="2" type="primary">ABSGL_08711.1 scaffold 10421</name>
</gene>
<proteinExistence type="predicted"/>
<organism evidence="2">
    <name type="scientific">Absidia glauca</name>
    <name type="common">Pin mould</name>
    <dbReference type="NCBI Taxonomy" id="4829"/>
    <lineage>
        <taxon>Eukaryota</taxon>
        <taxon>Fungi</taxon>
        <taxon>Fungi incertae sedis</taxon>
        <taxon>Mucoromycota</taxon>
        <taxon>Mucoromycotina</taxon>
        <taxon>Mucoromycetes</taxon>
        <taxon>Mucorales</taxon>
        <taxon>Cunninghamellaceae</taxon>
        <taxon>Absidia</taxon>
    </lineage>
</organism>
<dbReference type="EMBL" id="LT554016">
    <property type="protein sequence ID" value="SAM02895.1"/>
    <property type="molecule type" value="Genomic_DNA"/>
</dbReference>
<dbReference type="AlphaFoldDB" id="A0A168PSE7"/>